<name>E4SA11_CALA7</name>
<reference evidence="1 2" key="2">
    <citation type="journal article" date="2011" name="J. Bacteriol.">
        <title>Complete genome sequences for the anaerobic, extremely thermophilic plant biomass-degrading bacteria Caldicellulosiruptor hydrothermalis, Caldicellulosiruptor kristjanssonii, Caldicellulosiruptor kronotskyensis, Caldicellulosiruptor owensenis, and Caldicellulosiruptor lactoaceticus.</title>
        <authorList>
            <person name="Blumer-Schuette S.E."/>
            <person name="Ozdemir I."/>
            <person name="Mistry D."/>
            <person name="Lucas S."/>
            <person name="Lapidus A."/>
            <person name="Cheng J.F."/>
            <person name="Goodwin L.A."/>
            <person name="Pitluck S."/>
            <person name="Land M.L."/>
            <person name="Hauser L.J."/>
            <person name="Woyke T."/>
            <person name="Mikhailova N."/>
            <person name="Pati A."/>
            <person name="Kyrpides N.C."/>
            <person name="Ivanova N."/>
            <person name="Detter J.C."/>
            <person name="Walston-Davenport K."/>
            <person name="Han S."/>
            <person name="Adams M.W."/>
            <person name="Kelly R.M."/>
        </authorList>
    </citation>
    <scope>NUCLEOTIDE SEQUENCE [LARGE SCALE GENOMIC DNA]</scope>
    <source>
        <strain evidence="2">ATCC 700853 / DSM 12137 / I77R1B</strain>
    </source>
</reference>
<evidence type="ECO:0000313" key="1">
    <source>
        <dbReference type="EMBL" id="ADQ41096.1"/>
    </source>
</evidence>
<sequence length="110" mass="12425">MGILYLKDGKYSIYTIDKNGTSTVEPIKMSALSEKEDKAIIITPLARVKNDQPFVLSLVAVGKKDKNNSSVEIITDNSLYLKYDNKFLEQIAKKYKHIFIVAAKLTNKLQ</sequence>
<reference key="1">
    <citation type="submission" date="2010-11" db="EMBL/GenBank/DDBJ databases">
        <title>Complete sequence of chromosome of Caldicellulosiruptor kristjanssonii 177R1B.</title>
        <authorList>
            <consortium name="US DOE Joint Genome Institute"/>
            <person name="Lucas S."/>
            <person name="Copeland A."/>
            <person name="Lapidus A."/>
            <person name="Cheng J.-F."/>
            <person name="Bruce D."/>
            <person name="Goodwin L."/>
            <person name="Pitluck S."/>
            <person name="Davenport K."/>
            <person name="Detter J.C."/>
            <person name="Han C."/>
            <person name="Tapia R."/>
            <person name="Land M."/>
            <person name="Hauser L."/>
            <person name="Jeffries C."/>
            <person name="Kyrpides N."/>
            <person name="Ivanova N."/>
            <person name="Mikhailova N."/>
            <person name="Blumer-Schuette S.E."/>
            <person name="Kelly R.M."/>
            <person name="Woyke T."/>
        </authorList>
    </citation>
    <scope>NUCLEOTIDE SEQUENCE</scope>
    <source>
        <strain>177R1B</strain>
    </source>
</reference>
<dbReference type="STRING" id="632335.Calkr_1603"/>
<dbReference type="AlphaFoldDB" id="E4SA11"/>
<dbReference type="Proteomes" id="UP000009256">
    <property type="component" value="Chromosome"/>
</dbReference>
<gene>
    <name evidence="1" type="ordered locus">Calkr_1603</name>
</gene>
<accession>E4SA11</accession>
<keyword evidence="2" id="KW-1185">Reference proteome</keyword>
<protein>
    <submittedName>
        <fullName evidence="1">Uncharacterized protein</fullName>
    </submittedName>
</protein>
<evidence type="ECO:0000313" key="2">
    <source>
        <dbReference type="Proteomes" id="UP000009256"/>
    </source>
</evidence>
<proteinExistence type="predicted"/>
<dbReference type="HOGENOM" id="CLU_173101_0_0_9"/>
<dbReference type="EMBL" id="CP002326">
    <property type="protein sequence ID" value="ADQ41096.1"/>
    <property type="molecule type" value="Genomic_DNA"/>
</dbReference>
<dbReference type="KEGG" id="cki:Calkr_1603"/>
<organism evidence="1 2">
    <name type="scientific">Caldicellulosiruptor acetigenus (strain ATCC 700853 / DSM 12137 / I77R1B)</name>
    <name type="common">Caldicellulosiruptor kristjanssonii</name>
    <dbReference type="NCBI Taxonomy" id="632335"/>
    <lineage>
        <taxon>Bacteria</taxon>
        <taxon>Bacillati</taxon>
        <taxon>Bacillota</taxon>
        <taxon>Bacillota incertae sedis</taxon>
        <taxon>Caldicellulosiruptorales</taxon>
        <taxon>Caldicellulosiruptoraceae</taxon>
        <taxon>Caldicellulosiruptor</taxon>
    </lineage>
</organism>